<dbReference type="EMBL" id="AYCK01028311">
    <property type="status" value="NOT_ANNOTATED_CDS"/>
    <property type="molecule type" value="Genomic_DNA"/>
</dbReference>
<dbReference type="SUPFAM" id="SSF48726">
    <property type="entry name" value="Immunoglobulin"/>
    <property type="match status" value="2"/>
</dbReference>
<dbReference type="GeneTree" id="ENSGT01150000287389"/>
<evidence type="ECO:0000313" key="6">
    <source>
        <dbReference type="Proteomes" id="UP000028760"/>
    </source>
</evidence>
<evidence type="ECO:0000256" key="2">
    <source>
        <dbReference type="ARBA" id="ARBA00023157"/>
    </source>
</evidence>
<reference evidence="5" key="3">
    <citation type="submission" date="2025-09" db="UniProtKB">
        <authorList>
            <consortium name="Ensembl"/>
        </authorList>
    </citation>
    <scope>IDENTIFICATION</scope>
</reference>
<dbReference type="GO" id="GO:0004888">
    <property type="term" value="F:transmembrane signaling receptor activity"/>
    <property type="evidence" value="ECO:0007669"/>
    <property type="project" value="TreeGrafter"/>
</dbReference>
<feature type="domain" description="Ig-like" evidence="4">
    <location>
        <begin position="4"/>
        <end position="91"/>
    </location>
</feature>
<dbReference type="PROSITE" id="PS50835">
    <property type="entry name" value="IG_LIKE"/>
    <property type="match status" value="1"/>
</dbReference>
<feature type="transmembrane region" description="Helical" evidence="3">
    <location>
        <begin position="276"/>
        <end position="296"/>
    </location>
</feature>
<dbReference type="GO" id="GO:0007166">
    <property type="term" value="P:cell surface receptor signaling pathway"/>
    <property type="evidence" value="ECO:0007669"/>
    <property type="project" value="TreeGrafter"/>
</dbReference>
<dbReference type="SMART" id="SM00409">
    <property type="entry name" value="IG"/>
    <property type="match status" value="2"/>
</dbReference>
<evidence type="ECO:0000259" key="4">
    <source>
        <dbReference type="PROSITE" id="PS50835"/>
    </source>
</evidence>
<dbReference type="PANTHER" id="PTHR11481">
    <property type="entry name" value="IMMUNOGLOBULIN FC RECEPTOR"/>
    <property type="match status" value="1"/>
</dbReference>
<dbReference type="InterPro" id="IPR050488">
    <property type="entry name" value="Ig_Fc_receptor"/>
</dbReference>
<reference evidence="5" key="2">
    <citation type="submission" date="2025-08" db="UniProtKB">
        <authorList>
            <consortium name="Ensembl"/>
        </authorList>
    </citation>
    <scope>IDENTIFICATION</scope>
</reference>
<dbReference type="InterPro" id="IPR036179">
    <property type="entry name" value="Ig-like_dom_sf"/>
</dbReference>
<accession>A0A096M209</accession>
<dbReference type="PANTHER" id="PTHR11481:SF64">
    <property type="entry name" value="FC RECEPTOR-LIKE PROTEIN 4"/>
    <property type="match status" value="1"/>
</dbReference>
<dbReference type="GO" id="GO:0006955">
    <property type="term" value="P:immune response"/>
    <property type="evidence" value="ECO:0007669"/>
    <property type="project" value="TreeGrafter"/>
</dbReference>
<dbReference type="Proteomes" id="UP000028760">
    <property type="component" value="Unassembled WGS sequence"/>
</dbReference>
<dbReference type="Gene3D" id="2.60.40.10">
    <property type="entry name" value="Immunoglobulins"/>
    <property type="match status" value="2"/>
</dbReference>
<evidence type="ECO:0000256" key="1">
    <source>
        <dbReference type="ARBA" id="ARBA00022729"/>
    </source>
</evidence>
<dbReference type="EMBL" id="AYCK01028310">
    <property type="status" value="NOT_ANNOTATED_CDS"/>
    <property type="molecule type" value="Genomic_DNA"/>
</dbReference>
<keyword evidence="6" id="KW-1185">Reference proteome</keyword>
<dbReference type="InterPro" id="IPR013783">
    <property type="entry name" value="Ig-like_fold"/>
</dbReference>
<keyword evidence="3" id="KW-0472">Membrane</keyword>
<dbReference type="eggNOG" id="ENOG502QQ6U">
    <property type="taxonomic scope" value="Eukaryota"/>
</dbReference>
<reference evidence="6" key="1">
    <citation type="submission" date="2013-10" db="EMBL/GenBank/DDBJ databases">
        <authorList>
            <person name="Schartl M."/>
            <person name="Warren W."/>
        </authorList>
    </citation>
    <scope>NUCLEOTIDE SEQUENCE [LARGE SCALE GENOMIC DNA]</scope>
    <source>
        <strain evidence="6">female</strain>
    </source>
</reference>
<evidence type="ECO:0000256" key="3">
    <source>
        <dbReference type="SAM" id="Phobius"/>
    </source>
</evidence>
<dbReference type="GO" id="GO:0009897">
    <property type="term" value="C:external side of plasma membrane"/>
    <property type="evidence" value="ECO:0007669"/>
    <property type="project" value="TreeGrafter"/>
</dbReference>
<dbReference type="InterPro" id="IPR007110">
    <property type="entry name" value="Ig-like_dom"/>
</dbReference>
<protein>
    <recommendedName>
        <fullName evidence="4">Ig-like domain-containing protein</fullName>
    </recommendedName>
</protein>
<dbReference type="InterPro" id="IPR003599">
    <property type="entry name" value="Ig_sub"/>
</dbReference>
<evidence type="ECO:0000313" key="5">
    <source>
        <dbReference type="Ensembl" id="ENSPFOP00000025450.1"/>
    </source>
</evidence>
<keyword evidence="3" id="KW-1133">Transmembrane helix</keyword>
<sequence length="302" mass="34289">TVSNKVVVTRRPNSSHVFSGETITLTCEVQGGETTEWTYEWRRDGSLLNRTNSKDWMFNISESSSGNYMCRCRRRDDWFSSTQWSEAFSLSVSASPPQPVLSVSPSWLNPGASVTLSCEGLEHQPAGWRFFWYKAVPDPSNISGTEQTHTAGFVCRAGRGEPKFYTHYSDVKFTWSAGQFISLLSIKIYIISNPHNKSESSQQAVNGVFFYHNDKLIHNDSRGELKISARRKMFDGFYSRKTFKKQMMMSWNMLLNKTYSFLMLTVSSSVSSSFPVMLIVGPVVGIVLIIVLLLLWSCRRSN</sequence>
<dbReference type="STRING" id="48698.ENSPFOP00000025450"/>
<dbReference type="Ensembl" id="ENSPFOT00000025973.1">
    <property type="protein sequence ID" value="ENSPFOP00000025450.1"/>
    <property type="gene ID" value="ENSPFOG00000023283.1"/>
</dbReference>
<proteinExistence type="predicted"/>
<name>A0A096M209_POEFO</name>
<keyword evidence="2" id="KW-1015">Disulfide bond</keyword>
<keyword evidence="3" id="KW-0812">Transmembrane</keyword>
<keyword evidence="1" id="KW-0732">Signal</keyword>
<organism evidence="5 6">
    <name type="scientific">Poecilia formosa</name>
    <name type="common">Amazon molly</name>
    <name type="synonym">Limia formosa</name>
    <dbReference type="NCBI Taxonomy" id="48698"/>
    <lineage>
        <taxon>Eukaryota</taxon>
        <taxon>Metazoa</taxon>
        <taxon>Chordata</taxon>
        <taxon>Craniata</taxon>
        <taxon>Vertebrata</taxon>
        <taxon>Euteleostomi</taxon>
        <taxon>Actinopterygii</taxon>
        <taxon>Neopterygii</taxon>
        <taxon>Teleostei</taxon>
        <taxon>Neoteleostei</taxon>
        <taxon>Acanthomorphata</taxon>
        <taxon>Ovalentaria</taxon>
        <taxon>Atherinomorphae</taxon>
        <taxon>Cyprinodontiformes</taxon>
        <taxon>Poeciliidae</taxon>
        <taxon>Poeciliinae</taxon>
        <taxon>Poecilia</taxon>
    </lineage>
</organism>
<feature type="transmembrane region" description="Helical" evidence="3">
    <location>
        <begin position="249"/>
        <end position="270"/>
    </location>
</feature>
<dbReference type="AlphaFoldDB" id="A0A096M209"/>
<dbReference type="Pfam" id="PF13895">
    <property type="entry name" value="Ig_2"/>
    <property type="match status" value="1"/>
</dbReference>